<dbReference type="STRING" id="76193.A0A0N0PCU0"/>
<proteinExistence type="predicted"/>
<feature type="domain" description="DNA/RNA non-specific endonuclease/pyrophosphatase/phosphodiesterase" evidence="2">
    <location>
        <begin position="140"/>
        <end position="330"/>
    </location>
</feature>
<dbReference type="InParanoid" id="A0A0N0PCU0"/>
<reference evidence="3 4" key="1">
    <citation type="journal article" date="2015" name="Nat. Commun.">
        <title>Outbred genome sequencing and CRISPR/Cas9 gene editing in butterflies.</title>
        <authorList>
            <person name="Li X."/>
            <person name="Fan D."/>
            <person name="Zhang W."/>
            <person name="Liu G."/>
            <person name="Zhang L."/>
            <person name="Zhao L."/>
            <person name="Fang X."/>
            <person name="Chen L."/>
            <person name="Dong Y."/>
            <person name="Chen Y."/>
            <person name="Ding Y."/>
            <person name="Zhao R."/>
            <person name="Feng M."/>
            <person name="Zhu Y."/>
            <person name="Feng Y."/>
            <person name="Jiang X."/>
            <person name="Zhu D."/>
            <person name="Xiang H."/>
            <person name="Feng X."/>
            <person name="Li S."/>
            <person name="Wang J."/>
            <person name="Zhang G."/>
            <person name="Kronforst M.R."/>
            <person name="Wang W."/>
        </authorList>
    </citation>
    <scope>NUCLEOTIDE SEQUENCE [LARGE SCALE GENOMIC DNA]</scope>
    <source>
        <strain evidence="3">Ya'a_city_454_Pm</strain>
        <tissue evidence="3">Whole body</tissue>
    </source>
</reference>
<dbReference type="Proteomes" id="UP000053240">
    <property type="component" value="Unassembled WGS sequence"/>
</dbReference>
<protein>
    <recommendedName>
        <fullName evidence="2">DNA/RNA non-specific endonuclease/pyrophosphatase/phosphodiesterase domain-containing protein</fullName>
    </recommendedName>
</protein>
<dbReference type="Pfam" id="PF01223">
    <property type="entry name" value="Endonuclease_NS"/>
    <property type="match status" value="1"/>
</dbReference>
<gene>
    <name evidence="3" type="ORF">RR48_05874</name>
</gene>
<accession>A0A0N0PCU0</accession>
<dbReference type="Gene3D" id="3.40.570.10">
    <property type="entry name" value="Extracellular Endonuclease, subunit A"/>
    <property type="match status" value="1"/>
</dbReference>
<feature type="region of interest" description="Disordered" evidence="1">
    <location>
        <begin position="1"/>
        <end position="29"/>
    </location>
</feature>
<evidence type="ECO:0000313" key="3">
    <source>
        <dbReference type="EMBL" id="KPJ14780.1"/>
    </source>
</evidence>
<dbReference type="InterPro" id="IPR001604">
    <property type="entry name" value="Endo_G_ENPP1-like_dom"/>
</dbReference>
<dbReference type="InterPro" id="IPR044929">
    <property type="entry name" value="DNA/RNA_non-sp_Endonuclease_sf"/>
</dbReference>
<dbReference type="GO" id="GO:0016787">
    <property type="term" value="F:hydrolase activity"/>
    <property type="evidence" value="ECO:0007669"/>
    <property type="project" value="InterPro"/>
</dbReference>
<organism evidence="3 4">
    <name type="scientific">Papilio machaon</name>
    <name type="common">Old World swallowtail butterfly</name>
    <dbReference type="NCBI Taxonomy" id="76193"/>
    <lineage>
        <taxon>Eukaryota</taxon>
        <taxon>Metazoa</taxon>
        <taxon>Ecdysozoa</taxon>
        <taxon>Arthropoda</taxon>
        <taxon>Hexapoda</taxon>
        <taxon>Insecta</taxon>
        <taxon>Pterygota</taxon>
        <taxon>Neoptera</taxon>
        <taxon>Endopterygota</taxon>
        <taxon>Lepidoptera</taxon>
        <taxon>Glossata</taxon>
        <taxon>Ditrysia</taxon>
        <taxon>Papilionoidea</taxon>
        <taxon>Papilionidae</taxon>
        <taxon>Papilioninae</taxon>
        <taxon>Papilio</taxon>
    </lineage>
</organism>
<dbReference type="EMBL" id="KQ460426">
    <property type="protein sequence ID" value="KPJ14780.1"/>
    <property type="molecule type" value="Genomic_DNA"/>
</dbReference>
<dbReference type="GO" id="GO:0046872">
    <property type="term" value="F:metal ion binding"/>
    <property type="evidence" value="ECO:0007669"/>
    <property type="project" value="InterPro"/>
</dbReference>
<dbReference type="InterPro" id="IPR044925">
    <property type="entry name" value="His-Me_finger_sf"/>
</dbReference>
<name>A0A0N0PCU0_PAPMA</name>
<dbReference type="AlphaFoldDB" id="A0A0N0PCU0"/>
<evidence type="ECO:0000259" key="2">
    <source>
        <dbReference type="Pfam" id="PF01223"/>
    </source>
</evidence>
<keyword evidence="4" id="KW-1185">Reference proteome</keyword>
<evidence type="ECO:0000256" key="1">
    <source>
        <dbReference type="SAM" id="MobiDB-lite"/>
    </source>
</evidence>
<evidence type="ECO:0000313" key="4">
    <source>
        <dbReference type="Proteomes" id="UP000053240"/>
    </source>
</evidence>
<dbReference type="GO" id="GO:0003676">
    <property type="term" value="F:nucleic acid binding"/>
    <property type="evidence" value="ECO:0007669"/>
    <property type="project" value="InterPro"/>
</dbReference>
<dbReference type="SUPFAM" id="SSF54060">
    <property type="entry name" value="His-Me finger endonucleases"/>
    <property type="match status" value="1"/>
</dbReference>
<sequence length="392" mass="43992">MSDSPSRGLLSGALGPSDFMERPPKRSKSSVTSQFDCLLNVETDFDRYHPLILTKGHELPNFYIKDEHLAIPINTKVVFFCEGGFNKFSDQSVEATCREGKTFEINREIVDYPKLKCKKALQPVTIQEDNCASGKGKLFRIGMSVSPDKNFMEVYRICVDKKFRFLYTKHKIKPWAANVSATGMQIEKWLHSDVLSYNNNEMYDCKRQRQKGAISAILGRALPGNDDECYVARQLINEKDVPPGFPQLLTHSYLNIIPHWNSTATKYWNILEEIIRAETKKRIEQRTVTVITGVNYDVPAGEPQITITDKAGNSNKVPTFLWKSARADTAGWVAEDCASVPVTQPQGDVEGQRGFTGLTQVAKACPRSCHWDCVGGTEGFSGYASDKEENPT</sequence>